<evidence type="ECO:0000256" key="8">
    <source>
        <dbReference type="ARBA" id="ARBA00022840"/>
    </source>
</evidence>
<keyword evidence="11 12" id="KW-0119">Carbohydrate metabolism</keyword>
<keyword evidence="4 12" id="KW-0808">Transferase</keyword>
<feature type="binding site" evidence="12">
    <location>
        <position position="248"/>
    </location>
    <ligand>
        <name>K(+)</name>
        <dbReference type="ChEBI" id="CHEBI:29103"/>
    </ligand>
</feature>
<dbReference type="PROSITE" id="PS00584">
    <property type="entry name" value="PFKB_KINASES_2"/>
    <property type="match status" value="1"/>
</dbReference>
<dbReference type="STRING" id="714315.GCA_000516535_01242"/>
<comment type="cofactor">
    <cofactor evidence="12">
        <name>Mg(2+)</name>
        <dbReference type="ChEBI" id="CHEBI:18420"/>
    </cofactor>
    <text evidence="12">Requires a divalent cation, most likely magnesium in vivo, as an electrophilic catalyst to aid phosphoryl group transfer. It is the chelate of the metal and the nucleotide that is the actual substrate.</text>
</comment>
<dbReference type="PROSITE" id="PS00583">
    <property type="entry name" value="PFKB_KINASES_1"/>
    <property type="match status" value="1"/>
</dbReference>
<evidence type="ECO:0000256" key="1">
    <source>
        <dbReference type="ARBA" id="ARBA00005380"/>
    </source>
</evidence>
<dbReference type="InterPro" id="IPR002173">
    <property type="entry name" value="Carboh/pur_kinase_PfkB_CS"/>
</dbReference>
<dbReference type="GO" id="GO:0004747">
    <property type="term" value="F:ribokinase activity"/>
    <property type="evidence" value="ECO:0007669"/>
    <property type="project" value="UniProtKB-UniRule"/>
</dbReference>
<feature type="binding site" evidence="12">
    <location>
        <begin position="39"/>
        <end position="43"/>
    </location>
    <ligand>
        <name>substrate</name>
    </ligand>
</feature>
<dbReference type="PANTHER" id="PTHR10584">
    <property type="entry name" value="SUGAR KINASE"/>
    <property type="match status" value="1"/>
</dbReference>
<dbReference type="PANTHER" id="PTHR10584:SF166">
    <property type="entry name" value="RIBOKINASE"/>
    <property type="match status" value="1"/>
</dbReference>
<proteinExistence type="inferred from homology"/>
<feature type="binding site" evidence="12">
    <location>
        <position position="139"/>
    </location>
    <ligand>
        <name>substrate</name>
    </ligand>
</feature>
<dbReference type="Pfam" id="PF00294">
    <property type="entry name" value="PfkB"/>
    <property type="match status" value="1"/>
</dbReference>
<dbReference type="InterPro" id="IPR002139">
    <property type="entry name" value="Ribo/fructo_kinase"/>
</dbReference>
<keyword evidence="7 12" id="KW-0418">Kinase</keyword>
<evidence type="ECO:0000256" key="3">
    <source>
        <dbReference type="ARBA" id="ARBA00016943"/>
    </source>
</evidence>
<feature type="binding site" evidence="12">
    <location>
        <position position="183"/>
    </location>
    <ligand>
        <name>ATP</name>
        <dbReference type="ChEBI" id="CHEBI:30616"/>
    </ligand>
</feature>
<comment type="subcellular location">
    <subcellularLocation>
        <location evidence="12">Cytoplasm</location>
    </subcellularLocation>
</comment>
<dbReference type="NCBIfam" id="TIGR02152">
    <property type="entry name" value="D_ribokin_bact"/>
    <property type="match status" value="1"/>
</dbReference>
<evidence type="ECO:0000256" key="11">
    <source>
        <dbReference type="ARBA" id="ARBA00023277"/>
    </source>
</evidence>
<feature type="binding site" evidence="12">
    <location>
        <begin position="219"/>
        <end position="224"/>
    </location>
    <ligand>
        <name>ATP</name>
        <dbReference type="ChEBI" id="CHEBI:30616"/>
    </ligand>
</feature>
<feature type="binding site" evidence="12">
    <location>
        <begin position="251"/>
        <end position="252"/>
    </location>
    <ligand>
        <name>ATP</name>
        <dbReference type="ChEBI" id="CHEBI:30616"/>
    </ligand>
</feature>
<evidence type="ECO:0000259" key="13">
    <source>
        <dbReference type="Pfam" id="PF00294"/>
    </source>
</evidence>
<gene>
    <name evidence="12" type="primary">rbsK</name>
    <name evidence="14" type="ORF">JCM16774_1236</name>
</gene>
<keyword evidence="6 12" id="KW-0547">Nucleotide-binding</keyword>
<feature type="domain" description="Carbohydrate kinase PfkB" evidence="13">
    <location>
        <begin position="1"/>
        <end position="294"/>
    </location>
</feature>
<evidence type="ECO:0000256" key="6">
    <source>
        <dbReference type="ARBA" id="ARBA00022741"/>
    </source>
</evidence>
<comment type="catalytic activity">
    <reaction evidence="12">
        <text>D-ribose + ATP = D-ribose 5-phosphate + ADP + H(+)</text>
        <dbReference type="Rhea" id="RHEA:13697"/>
        <dbReference type="ChEBI" id="CHEBI:15378"/>
        <dbReference type="ChEBI" id="CHEBI:30616"/>
        <dbReference type="ChEBI" id="CHEBI:47013"/>
        <dbReference type="ChEBI" id="CHEBI:78346"/>
        <dbReference type="ChEBI" id="CHEBI:456216"/>
        <dbReference type="EC" id="2.7.1.15"/>
    </reaction>
</comment>
<feature type="binding site" evidence="12">
    <location>
        <position position="285"/>
    </location>
    <ligand>
        <name>K(+)</name>
        <dbReference type="ChEBI" id="CHEBI:29103"/>
    </ligand>
</feature>
<feature type="binding site" evidence="12">
    <location>
        <position position="282"/>
    </location>
    <ligand>
        <name>K(+)</name>
        <dbReference type="ChEBI" id="CHEBI:29103"/>
    </ligand>
</feature>
<accession>A0A510JAU2</accession>
<dbReference type="InterPro" id="IPR011877">
    <property type="entry name" value="Ribokinase"/>
</dbReference>
<dbReference type="GO" id="GO:0005524">
    <property type="term" value="F:ATP binding"/>
    <property type="evidence" value="ECO:0007669"/>
    <property type="project" value="UniProtKB-UniRule"/>
</dbReference>
<dbReference type="EC" id="2.7.1.15" evidence="2 12"/>
<feature type="active site" description="Proton acceptor" evidence="12">
    <location>
        <position position="252"/>
    </location>
</feature>
<keyword evidence="10 12" id="KW-0630">Potassium</keyword>
<dbReference type="Proteomes" id="UP000321606">
    <property type="component" value="Chromosome"/>
</dbReference>
<organism evidence="14 15">
    <name type="scientific">Pseudoleptotrichia goodfellowii</name>
    <dbReference type="NCBI Taxonomy" id="157692"/>
    <lineage>
        <taxon>Bacteria</taxon>
        <taxon>Fusobacteriati</taxon>
        <taxon>Fusobacteriota</taxon>
        <taxon>Fusobacteriia</taxon>
        <taxon>Fusobacteriales</taxon>
        <taxon>Leptotrichiaceae</taxon>
        <taxon>Pseudoleptotrichia</taxon>
    </lineage>
</organism>
<comment type="function">
    <text evidence="12">Catalyzes the phosphorylation of ribose at O-5 in a reaction requiring ATP and magnesium. The resulting D-ribose-5-phosphate can then be used either for sythesis of nucleotides, histidine, and tryptophan, or as a component of the pentose phosphate pathway.</text>
</comment>
<evidence type="ECO:0000256" key="9">
    <source>
        <dbReference type="ARBA" id="ARBA00022842"/>
    </source>
</evidence>
<evidence type="ECO:0000313" key="15">
    <source>
        <dbReference type="Proteomes" id="UP000321606"/>
    </source>
</evidence>
<name>A0A510JAU2_9FUSO</name>
<dbReference type="GO" id="GO:0005829">
    <property type="term" value="C:cytosol"/>
    <property type="evidence" value="ECO:0007669"/>
    <property type="project" value="TreeGrafter"/>
</dbReference>
<feature type="binding site" evidence="12">
    <location>
        <begin position="11"/>
        <end position="13"/>
    </location>
    <ligand>
        <name>substrate</name>
    </ligand>
</feature>
<comment type="activity regulation">
    <text evidence="12">Activated by a monovalent cation that binds near, but not in, the active site. The most likely occupant of the site in vivo is potassium. Ion binding induces a conformational change that may alter substrate affinity.</text>
</comment>
<comment type="caution">
    <text evidence="12">Lacks conserved residue(s) required for the propagation of feature annotation.</text>
</comment>
<evidence type="ECO:0000256" key="4">
    <source>
        <dbReference type="ARBA" id="ARBA00022679"/>
    </source>
</evidence>
<evidence type="ECO:0000256" key="7">
    <source>
        <dbReference type="ARBA" id="ARBA00022777"/>
    </source>
</evidence>
<dbReference type="OrthoDB" id="9775849at2"/>
<dbReference type="Gene3D" id="3.40.1190.20">
    <property type="match status" value="1"/>
</dbReference>
<dbReference type="EMBL" id="AP019822">
    <property type="protein sequence ID" value="BBM36304.1"/>
    <property type="molecule type" value="Genomic_DNA"/>
</dbReference>
<dbReference type="HAMAP" id="MF_01987">
    <property type="entry name" value="Ribokinase"/>
    <property type="match status" value="1"/>
</dbReference>
<comment type="similarity">
    <text evidence="12">Belongs to the carbohydrate kinase PfkB family. Ribokinase subfamily.</text>
</comment>
<feature type="binding site" evidence="12">
    <location>
        <position position="246"/>
    </location>
    <ligand>
        <name>K(+)</name>
        <dbReference type="ChEBI" id="CHEBI:29103"/>
    </ligand>
</feature>
<dbReference type="RefSeq" id="WP_026737645.1">
    <property type="nucleotide sequence ID" value="NZ_AP019822.1"/>
</dbReference>
<dbReference type="InterPro" id="IPR011611">
    <property type="entry name" value="PfkB_dom"/>
</dbReference>
<comment type="subunit">
    <text evidence="12">Homodimer.</text>
</comment>
<dbReference type="SUPFAM" id="SSF53613">
    <property type="entry name" value="Ribokinase-like"/>
    <property type="match status" value="1"/>
</dbReference>
<keyword evidence="8 12" id="KW-0067">ATP-binding</keyword>
<protein>
    <recommendedName>
        <fullName evidence="3 12">Ribokinase</fullName>
        <shortName evidence="12">RK</shortName>
        <ecNumber evidence="2 12">2.7.1.15</ecNumber>
    </recommendedName>
</protein>
<dbReference type="UniPathway" id="UPA00916">
    <property type="reaction ID" value="UER00889"/>
</dbReference>
<dbReference type="KEGG" id="lgo:JCM16774_1236"/>
<dbReference type="GO" id="GO:0046872">
    <property type="term" value="F:metal ion binding"/>
    <property type="evidence" value="ECO:0007669"/>
    <property type="project" value="UniProtKB-KW"/>
</dbReference>
<feature type="binding site" evidence="12">
    <location>
        <position position="291"/>
    </location>
    <ligand>
        <name>K(+)</name>
        <dbReference type="ChEBI" id="CHEBI:29103"/>
    </ligand>
</feature>
<keyword evidence="9 12" id="KW-0460">Magnesium</keyword>
<evidence type="ECO:0000256" key="2">
    <source>
        <dbReference type="ARBA" id="ARBA00012035"/>
    </source>
</evidence>
<keyword evidence="5 12" id="KW-0479">Metal-binding</keyword>
<dbReference type="AlphaFoldDB" id="A0A510JAU2"/>
<dbReference type="InterPro" id="IPR029056">
    <property type="entry name" value="Ribokinase-like"/>
</dbReference>
<dbReference type="GO" id="GO:0019303">
    <property type="term" value="P:D-ribose catabolic process"/>
    <property type="evidence" value="ECO:0007669"/>
    <property type="project" value="UniProtKB-UniRule"/>
</dbReference>
<keyword evidence="12" id="KW-0963">Cytoplasm</keyword>
<dbReference type="PRINTS" id="PR00990">
    <property type="entry name" value="RIBOKINASE"/>
</dbReference>
<evidence type="ECO:0000256" key="10">
    <source>
        <dbReference type="ARBA" id="ARBA00022958"/>
    </source>
</evidence>
<dbReference type="CDD" id="cd01174">
    <property type="entry name" value="ribokinase"/>
    <property type="match status" value="1"/>
</dbReference>
<evidence type="ECO:0000313" key="14">
    <source>
        <dbReference type="EMBL" id="BBM36304.1"/>
    </source>
</evidence>
<evidence type="ECO:0000256" key="5">
    <source>
        <dbReference type="ARBA" id="ARBA00022723"/>
    </source>
</evidence>
<feature type="binding site" evidence="12">
    <location>
        <position position="287"/>
    </location>
    <ligand>
        <name>K(+)</name>
        <dbReference type="ChEBI" id="CHEBI:29103"/>
    </ligand>
</feature>
<evidence type="ECO:0000256" key="12">
    <source>
        <dbReference type="HAMAP-Rule" id="MF_01987"/>
    </source>
</evidence>
<comment type="similarity">
    <text evidence="1">Belongs to the carbohydrate kinase pfkB family.</text>
</comment>
<sequence>MKKALVIGSLNMDMTAKVENLPKLGETIFSNEFYESCGGKGANQAVAMSKLGMTTEMIGMVGNDSQGDRLINNLIKHNVKADNIIKSNDLTGRAIITVDKKGNNNIIVIPGCNFKISEKDIQDKIGVIAESDIVILQNEIPSEVVEYSLLKAKELQKITIFNPAPARKLSDKMYQNIDYLILNETEMEEIFDIGIHDKVYIGRIFHKKKECGIKNIILTLGENGSVLFDENDNVKKFDAYEVEAVDTTAAGDSFIGAFALKICETNNPDEAIKYATATSAIVVTRQGAQDSIPSPEEIEEFIEKHPIR</sequence>
<comment type="pathway">
    <text evidence="12">Carbohydrate metabolism; D-ribose degradation; D-ribose 5-phosphate from beta-D-ribopyranose: step 2/2.</text>
</comment>
<feature type="binding site" evidence="12">
    <location>
        <position position="252"/>
    </location>
    <ligand>
        <name>substrate</name>
    </ligand>
</feature>
<reference evidence="14 15" key="1">
    <citation type="submission" date="2019-07" db="EMBL/GenBank/DDBJ databases">
        <title>Complete Genome Sequence of Leptotrichia goodfellowii Strain JCM 16774.</title>
        <authorList>
            <person name="Watanabe S."/>
            <person name="Cui L."/>
        </authorList>
    </citation>
    <scope>NUCLEOTIDE SEQUENCE [LARGE SCALE GENOMIC DNA]</scope>
    <source>
        <strain evidence="14 15">JCM16774</strain>
    </source>
</reference>